<evidence type="ECO:0008006" key="3">
    <source>
        <dbReference type="Google" id="ProtNLM"/>
    </source>
</evidence>
<dbReference type="Proteomes" id="UP001145742">
    <property type="component" value="Unassembled WGS sequence"/>
</dbReference>
<dbReference type="PANTHER" id="PTHR33395:SF22">
    <property type="entry name" value="REVERSE TRANSCRIPTASE DOMAIN-CONTAINING PROTEIN"/>
    <property type="match status" value="1"/>
</dbReference>
<proteinExistence type="predicted"/>
<reference evidence="1" key="1">
    <citation type="submission" date="2019-10" db="EMBL/GenBank/DDBJ databases">
        <authorList>
            <person name="Soares A.E.R."/>
            <person name="Aleixo A."/>
            <person name="Schneider P."/>
            <person name="Miyaki C.Y."/>
            <person name="Schneider M.P."/>
            <person name="Mello C."/>
            <person name="Vasconcelos A.T.R."/>
        </authorList>
    </citation>
    <scope>NUCLEOTIDE SEQUENCE</scope>
    <source>
        <tissue evidence="1">Muscle</tissue>
    </source>
</reference>
<keyword evidence="2" id="KW-1185">Reference proteome</keyword>
<evidence type="ECO:0000313" key="1">
    <source>
        <dbReference type="EMBL" id="KAJ7416924.1"/>
    </source>
</evidence>
<evidence type="ECO:0000313" key="2">
    <source>
        <dbReference type="Proteomes" id="UP001145742"/>
    </source>
</evidence>
<sequence length="103" mass="11921">MLDNFQEDTVSDLLKHLDPQNSMGPDEIHPRAMRELALELAKLLPIIYQQSWPSGGVTDDWKLANITPIHKKGCKKDPGNYRLFYLEKSRLRGNLITLYNKQQ</sequence>
<organism evidence="1 2">
    <name type="scientific">Willisornis vidua</name>
    <name type="common">Xingu scale-backed antbird</name>
    <dbReference type="NCBI Taxonomy" id="1566151"/>
    <lineage>
        <taxon>Eukaryota</taxon>
        <taxon>Metazoa</taxon>
        <taxon>Chordata</taxon>
        <taxon>Craniata</taxon>
        <taxon>Vertebrata</taxon>
        <taxon>Euteleostomi</taxon>
        <taxon>Archelosauria</taxon>
        <taxon>Archosauria</taxon>
        <taxon>Dinosauria</taxon>
        <taxon>Saurischia</taxon>
        <taxon>Theropoda</taxon>
        <taxon>Coelurosauria</taxon>
        <taxon>Aves</taxon>
        <taxon>Neognathae</taxon>
        <taxon>Neoaves</taxon>
        <taxon>Telluraves</taxon>
        <taxon>Australaves</taxon>
        <taxon>Passeriformes</taxon>
        <taxon>Thamnophilidae</taxon>
        <taxon>Willisornis</taxon>
    </lineage>
</organism>
<dbReference type="PANTHER" id="PTHR33395">
    <property type="entry name" value="TRANSCRIPTASE, PUTATIVE-RELATED-RELATED"/>
    <property type="match status" value="1"/>
</dbReference>
<accession>A0ABQ9D8J3</accession>
<protein>
    <recommendedName>
        <fullName evidence="3">RNA-directed DNA polymerase from mobile element jockey</fullName>
    </recommendedName>
</protein>
<gene>
    <name evidence="1" type="ORF">WISP_67716</name>
</gene>
<name>A0ABQ9D8J3_9PASS</name>
<dbReference type="EMBL" id="WHWB01033789">
    <property type="protein sequence ID" value="KAJ7416924.1"/>
    <property type="molecule type" value="Genomic_DNA"/>
</dbReference>
<comment type="caution">
    <text evidence="1">The sequence shown here is derived from an EMBL/GenBank/DDBJ whole genome shotgun (WGS) entry which is preliminary data.</text>
</comment>